<dbReference type="KEGG" id="gox:GOX0616"/>
<keyword evidence="2" id="KW-1185">Reference proteome</keyword>
<dbReference type="AlphaFoldDB" id="Q5FTA2"/>
<dbReference type="InterPro" id="IPR017842">
    <property type="entry name" value="Hopanoid_biosyn-assoc_HpnM"/>
</dbReference>
<dbReference type="InterPro" id="IPR008869">
    <property type="entry name" value="MlaC/ttg2D"/>
</dbReference>
<name>Q5FTA2_GLUOX</name>
<evidence type="ECO:0000313" key="1">
    <source>
        <dbReference type="EMBL" id="AAW60394.1"/>
    </source>
</evidence>
<dbReference type="eggNOG" id="COG2854">
    <property type="taxonomic scope" value="Bacteria"/>
</dbReference>
<reference evidence="1 2" key="1">
    <citation type="journal article" date="2005" name="Nat. Biotechnol.">
        <title>Complete genome sequence of the acetic acid bacterium Gluconobacter oxydans.</title>
        <authorList>
            <person name="Prust C."/>
            <person name="Hoffmeister M."/>
            <person name="Liesegang H."/>
            <person name="Wiezer A."/>
            <person name="Fricke W.F."/>
            <person name="Ehrenreich A."/>
            <person name="Gottschalk G."/>
            <person name="Deppenmeier U."/>
        </authorList>
    </citation>
    <scope>NUCLEOTIDE SEQUENCE [LARGE SCALE GENOMIC DNA]</scope>
    <source>
        <strain evidence="1 2">621H</strain>
    </source>
</reference>
<evidence type="ECO:0000313" key="2">
    <source>
        <dbReference type="Proteomes" id="UP000006375"/>
    </source>
</evidence>
<dbReference type="Proteomes" id="UP000006375">
    <property type="component" value="Chromosome"/>
</dbReference>
<accession>Q5FTA2</accession>
<dbReference type="STRING" id="290633.GOX0616"/>
<dbReference type="Pfam" id="PF05494">
    <property type="entry name" value="MlaC"/>
    <property type="match status" value="1"/>
</dbReference>
<sequence>MCHEPDLYARNCLQDESTIMICRFSPKVTLSLLSACLLTGPVAMTALSPAALAQTAGAASPADAASAVTPISALYDALKAAQKTGKTAQQRATMIAPAVDRAFDLEAILRRSVGVRYNSLSPSDRTRLLGSFRQFTIARYASSFKPEAQAAFTVNPQTRPNPTGGLIVDTTIGGTDGGDVTPIDYIMTNGTSGWRITDVLLNAHISQVAAQRADFGEALSQGGASGLADHLDSKTAHFLHD</sequence>
<dbReference type="NCBIfam" id="TIGR03481">
    <property type="entry name" value="HpnM"/>
    <property type="match status" value="1"/>
</dbReference>
<dbReference type="Gene3D" id="3.10.450.710">
    <property type="entry name" value="Tgt2/MlaC"/>
    <property type="match status" value="1"/>
</dbReference>
<dbReference type="InterPro" id="IPR042245">
    <property type="entry name" value="Tgt2/MlaC_sf"/>
</dbReference>
<gene>
    <name evidence="1" type="ordered locus">GOX0616</name>
</gene>
<evidence type="ECO:0008006" key="3">
    <source>
        <dbReference type="Google" id="ProtNLM"/>
    </source>
</evidence>
<dbReference type="EMBL" id="CP000009">
    <property type="protein sequence ID" value="AAW60394.1"/>
    <property type="molecule type" value="Genomic_DNA"/>
</dbReference>
<organism evidence="1 2">
    <name type="scientific">Gluconobacter oxydans (strain 621H)</name>
    <name type="common">Gluconobacter suboxydans</name>
    <dbReference type="NCBI Taxonomy" id="290633"/>
    <lineage>
        <taxon>Bacteria</taxon>
        <taxon>Pseudomonadati</taxon>
        <taxon>Pseudomonadota</taxon>
        <taxon>Alphaproteobacteria</taxon>
        <taxon>Acetobacterales</taxon>
        <taxon>Acetobacteraceae</taxon>
        <taxon>Gluconobacter</taxon>
    </lineage>
</organism>
<protein>
    <recommendedName>
        <fullName evidence="3">Toluene transporter</fullName>
    </recommendedName>
</protein>
<dbReference type="HOGENOM" id="CLU_094502_1_1_5"/>
<proteinExistence type="predicted"/>